<evidence type="ECO:0000256" key="15">
    <source>
        <dbReference type="ARBA" id="ARBA00022946"/>
    </source>
</evidence>
<evidence type="ECO:0000256" key="14">
    <source>
        <dbReference type="ARBA" id="ARBA00022842"/>
    </source>
</evidence>
<evidence type="ECO:0000256" key="5">
    <source>
        <dbReference type="ARBA" id="ARBA00005520"/>
    </source>
</evidence>
<evidence type="ECO:0000313" key="23">
    <source>
        <dbReference type="Proteomes" id="UP001454036"/>
    </source>
</evidence>
<evidence type="ECO:0000259" key="21">
    <source>
        <dbReference type="Pfam" id="PF00925"/>
    </source>
</evidence>
<dbReference type="EMBL" id="BAABME010023772">
    <property type="protein sequence ID" value="GAA0168789.1"/>
    <property type="molecule type" value="Genomic_DNA"/>
</dbReference>
<keyword evidence="19" id="KW-0511">Multifunctional enzyme</keyword>
<evidence type="ECO:0000256" key="17">
    <source>
        <dbReference type="ARBA" id="ARBA00023211"/>
    </source>
</evidence>
<dbReference type="Proteomes" id="UP001454036">
    <property type="component" value="Unassembled WGS sequence"/>
</dbReference>
<keyword evidence="18" id="KW-0456">Lyase</keyword>
<dbReference type="InterPro" id="IPR016299">
    <property type="entry name" value="Riboflavin_synth_RibBA"/>
</dbReference>
<dbReference type="GO" id="GO:0009231">
    <property type="term" value="P:riboflavin biosynthetic process"/>
    <property type="evidence" value="ECO:0007669"/>
    <property type="project" value="UniProtKB-KW"/>
</dbReference>
<evidence type="ECO:0000313" key="22">
    <source>
        <dbReference type="EMBL" id="GAA0168789.1"/>
    </source>
</evidence>
<dbReference type="Gene3D" id="3.40.50.10990">
    <property type="entry name" value="GTP cyclohydrolase II"/>
    <property type="match status" value="1"/>
</dbReference>
<dbReference type="AlphaFoldDB" id="A0AAV3QYS0"/>
<comment type="pathway">
    <text evidence="4">Cofactor biosynthesis; riboflavin biosynthesis; 2-hydroxy-3-oxobutyl phosphate from D-ribulose 5-phosphate: step 1/1.</text>
</comment>
<evidence type="ECO:0000256" key="8">
    <source>
        <dbReference type="ARBA" id="ARBA00022619"/>
    </source>
</evidence>
<dbReference type="FunFam" id="3.90.870.10:FF:000005">
    <property type="entry name" value="Bifunctional riboflavin biosynthesis protein RIBA 1 chloroplastic"/>
    <property type="match status" value="1"/>
</dbReference>
<evidence type="ECO:0000256" key="18">
    <source>
        <dbReference type="ARBA" id="ARBA00023239"/>
    </source>
</evidence>
<dbReference type="PANTHER" id="PTHR21327:SF18">
    <property type="entry name" value="3,4-DIHYDROXY-2-BUTANONE 4-PHOSPHATE SYNTHASE"/>
    <property type="match status" value="1"/>
</dbReference>
<dbReference type="CDD" id="cd00641">
    <property type="entry name" value="GTP_cyclohydro2"/>
    <property type="match status" value="1"/>
</dbReference>
<dbReference type="InterPro" id="IPR017945">
    <property type="entry name" value="DHBP_synth_RibB-like_a/b_dom"/>
</dbReference>
<keyword evidence="10" id="KW-0479">Metal-binding</keyword>
<keyword evidence="15" id="KW-0809">Transit peptide</keyword>
<protein>
    <submittedName>
        <fullName evidence="22">Hydrolase</fullName>
    </submittedName>
</protein>
<comment type="subcellular location">
    <subcellularLocation>
        <location evidence="2">Plastid</location>
        <location evidence="2">Chloroplast</location>
    </subcellularLocation>
</comment>
<keyword evidence="11" id="KW-0547">Nucleotide-binding</keyword>
<accession>A0AAV3QYS0</accession>
<keyword evidence="8" id="KW-0686">Riboflavin biosynthesis</keyword>
<evidence type="ECO:0000256" key="13">
    <source>
        <dbReference type="ARBA" id="ARBA00022833"/>
    </source>
</evidence>
<dbReference type="InterPro" id="IPR000926">
    <property type="entry name" value="RibA"/>
</dbReference>
<keyword evidence="13" id="KW-0862">Zinc</keyword>
<keyword evidence="9" id="KW-0934">Plastid</keyword>
<dbReference type="InterPro" id="IPR032677">
    <property type="entry name" value="GTP_cyclohydro_II"/>
</dbReference>
<dbReference type="SUPFAM" id="SSF55821">
    <property type="entry name" value="YrdC/RibB"/>
    <property type="match status" value="1"/>
</dbReference>
<dbReference type="HAMAP" id="MF_00179">
    <property type="entry name" value="RibA"/>
    <property type="match status" value="1"/>
</dbReference>
<evidence type="ECO:0000256" key="16">
    <source>
        <dbReference type="ARBA" id="ARBA00023134"/>
    </source>
</evidence>
<evidence type="ECO:0000256" key="7">
    <source>
        <dbReference type="ARBA" id="ARBA00022528"/>
    </source>
</evidence>
<dbReference type="SUPFAM" id="SSF142695">
    <property type="entry name" value="RibA-like"/>
    <property type="match status" value="1"/>
</dbReference>
<keyword evidence="23" id="KW-1185">Reference proteome</keyword>
<dbReference type="NCBIfam" id="TIGR00506">
    <property type="entry name" value="ribB"/>
    <property type="match status" value="1"/>
</dbReference>
<comment type="catalytic activity">
    <reaction evidence="20">
        <text>GTP + 4 H2O = 2,5-diamino-6-hydroxy-4-(5-phosphoribosylamino)-pyrimidine + formate + 2 phosphate + 3 H(+)</text>
        <dbReference type="Rhea" id="RHEA:23704"/>
        <dbReference type="ChEBI" id="CHEBI:15377"/>
        <dbReference type="ChEBI" id="CHEBI:15378"/>
        <dbReference type="ChEBI" id="CHEBI:15740"/>
        <dbReference type="ChEBI" id="CHEBI:37565"/>
        <dbReference type="ChEBI" id="CHEBI:43474"/>
        <dbReference type="ChEBI" id="CHEBI:58614"/>
        <dbReference type="EC" id="3.5.4.25"/>
    </reaction>
</comment>
<gene>
    <name evidence="22" type="ORF">LIER_40638</name>
</gene>
<evidence type="ECO:0000256" key="12">
    <source>
        <dbReference type="ARBA" id="ARBA00022801"/>
    </source>
</evidence>
<reference evidence="22 23" key="1">
    <citation type="submission" date="2024-01" db="EMBL/GenBank/DDBJ databases">
        <title>The complete chloroplast genome sequence of Lithospermum erythrorhizon: insights into the phylogenetic relationship among Boraginaceae species and the maternal lineages of purple gromwells.</title>
        <authorList>
            <person name="Okada T."/>
            <person name="Watanabe K."/>
        </authorList>
    </citation>
    <scope>NUCLEOTIDE SEQUENCE [LARGE SCALE GENOMIC DNA]</scope>
</reference>
<dbReference type="GO" id="GO:0005525">
    <property type="term" value="F:GTP binding"/>
    <property type="evidence" value="ECO:0007669"/>
    <property type="project" value="UniProtKB-KW"/>
</dbReference>
<evidence type="ECO:0000256" key="6">
    <source>
        <dbReference type="ARBA" id="ARBA00008976"/>
    </source>
</evidence>
<dbReference type="NCBIfam" id="NF001591">
    <property type="entry name" value="PRK00393.1"/>
    <property type="match status" value="1"/>
</dbReference>
<name>A0AAV3QYS0_LITER</name>
<comment type="cofactor">
    <cofactor evidence="1">
        <name>Zn(2+)</name>
        <dbReference type="ChEBI" id="CHEBI:29105"/>
    </cofactor>
</comment>
<dbReference type="GO" id="GO:0009507">
    <property type="term" value="C:chloroplast"/>
    <property type="evidence" value="ECO:0007669"/>
    <property type="project" value="UniProtKB-SubCell"/>
</dbReference>
<keyword evidence="16" id="KW-0342">GTP-binding</keyword>
<dbReference type="NCBIfam" id="TIGR00505">
    <property type="entry name" value="ribA"/>
    <property type="match status" value="1"/>
</dbReference>
<dbReference type="Pfam" id="PF00925">
    <property type="entry name" value="GTP_cyclohydro2"/>
    <property type="match status" value="1"/>
</dbReference>
<dbReference type="PANTHER" id="PTHR21327">
    <property type="entry name" value="GTP CYCLOHYDROLASE II-RELATED"/>
    <property type="match status" value="1"/>
</dbReference>
<dbReference type="InterPro" id="IPR036144">
    <property type="entry name" value="RibA-like_sf"/>
</dbReference>
<dbReference type="FunFam" id="3.40.50.10990:FF:000001">
    <property type="entry name" value="Riboflavin biosynthesis protein RibBA"/>
    <property type="match status" value="1"/>
</dbReference>
<dbReference type="GO" id="GO:0046872">
    <property type="term" value="F:metal ion binding"/>
    <property type="evidence" value="ECO:0007669"/>
    <property type="project" value="UniProtKB-KW"/>
</dbReference>
<dbReference type="InterPro" id="IPR000422">
    <property type="entry name" value="DHBP_synthase_RibB"/>
</dbReference>
<evidence type="ECO:0000256" key="11">
    <source>
        <dbReference type="ARBA" id="ARBA00022741"/>
    </source>
</evidence>
<feature type="domain" description="GTP cyclohydrolase II" evidence="21">
    <location>
        <begin position="337"/>
        <end position="501"/>
    </location>
</feature>
<evidence type="ECO:0000256" key="1">
    <source>
        <dbReference type="ARBA" id="ARBA00001947"/>
    </source>
</evidence>
<proteinExistence type="inferred from homology"/>
<organism evidence="22 23">
    <name type="scientific">Lithospermum erythrorhizon</name>
    <name type="common">Purple gromwell</name>
    <name type="synonym">Lithospermum officinale var. erythrorhizon</name>
    <dbReference type="NCBI Taxonomy" id="34254"/>
    <lineage>
        <taxon>Eukaryota</taxon>
        <taxon>Viridiplantae</taxon>
        <taxon>Streptophyta</taxon>
        <taxon>Embryophyta</taxon>
        <taxon>Tracheophyta</taxon>
        <taxon>Spermatophyta</taxon>
        <taxon>Magnoliopsida</taxon>
        <taxon>eudicotyledons</taxon>
        <taxon>Gunneridae</taxon>
        <taxon>Pentapetalae</taxon>
        <taxon>asterids</taxon>
        <taxon>lamiids</taxon>
        <taxon>Boraginales</taxon>
        <taxon>Boraginaceae</taxon>
        <taxon>Boraginoideae</taxon>
        <taxon>Lithospermeae</taxon>
        <taxon>Lithospermum</taxon>
    </lineage>
</organism>
<keyword evidence="14" id="KW-0460">Magnesium</keyword>
<comment type="caution">
    <text evidence="22">The sequence shown here is derived from an EMBL/GenBank/DDBJ whole genome shotgun (WGS) entry which is preliminary data.</text>
</comment>
<dbReference type="HAMAP" id="MF_00180">
    <property type="entry name" value="RibB"/>
    <property type="match status" value="1"/>
</dbReference>
<sequence>MPNSIRFSYSHFPQISPSRCQNDMNCPNPLIVSNYAPKILSASFAKKAGIKFRIDGRIRALLEPRDDGISSLSDDAVHRTFFSGLRGEPCTIPRQMKLGKTAAAITPNGSMVATDDDECDLDRPTKGFASISEAIEDIRQGKMVIVVDDEDRENEGDLIMAASMVTPEAVAFIVKHGTGIVCVSMKEEDLERLELPLMVATKENEEKLCTAFTVSVDAKYGTTTGVSARDRAATILALASKDSKPKDFNRPGHIFPLRYREGGILKRAGHTEASVDLAVLAGFDPVAVLCEVVDDDGSMARLPRLRQFAESENLKIISIADLIRYRRKREKLVEKTSAAQIPTIWGPFEANCFKSMLDGCEHIAMVKGEIGDGLDILVRVHSECLTGDIFGSARCDCGDQLALAMEQIEAAGRGVLVYLRGHEGRGIGLGHKLRAYNLQDDGRDTVEANEELGLPVDSREYGIGAQILQAVGVRTMKLMTNNPAKYIGLKGYGLAVAGRVPLLTPITRENRRYIETKRAKMGHIYDVEPNGHINGTIFGTRVVNNKPSDGDSVS</sequence>
<keyword evidence="7" id="KW-0150">Chloroplast</keyword>
<dbReference type="HAMAP" id="MF_01283">
    <property type="entry name" value="RibBA"/>
    <property type="match status" value="1"/>
</dbReference>
<evidence type="ECO:0000256" key="9">
    <source>
        <dbReference type="ARBA" id="ARBA00022640"/>
    </source>
</evidence>
<dbReference type="GO" id="GO:0003935">
    <property type="term" value="F:GTP cyclohydrolase II activity"/>
    <property type="evidence" value="ECO:0007669"/>
    <property type="project" value="UniProtKB-EC"/>
</dbReference>
<comment type="pathway">
    <text evidence="3">Cofactor biosynthesis; riboflavin biosynthesis; 5-amino-6-(D-ribitylamino)uracil from GTP: step 1/4.</text>
</comment>
<evidence type="ECO:0000256" key="19">
    <source>
        <dbReference type="ARBA" id="ARBA00023268"/>
    </source>
</evidence>
<evidence type="ECO:0000256" key="4">
    <source>
        <dbReference type="ARBA" id="ARBA00004904"/>
    </source>
</evidence>
<evidence type="ECO:0000256" key="2">
    <source>
        <dbReference type="ARBA" id="ARBA00004229"/>
    </source>
</evidence>
<evidence type="ECO:0000256" key="10">
    <source>
        <dbReference type="ARBA" id="ARBA00022723"/>
    </source>
</evidence>
<comment type="similarity">
    <text evidence="6">In the C-terminal section; belongs to the GTP cyclohydrolase II family.</text>
</comment>
<keyword evidence="17" id="KW-0464">Manganese</keyword>
<evidence type="ECO:0000256" key="3">
    <source>
        <dbReference type="ARBA" id="ARBA00004853"/>
    </source>
</evidence>
<dbReference type="GO" id="GO:0008686">
    <property type="term" value="F:3,4-dihydroxy-2-butanone-4-phosphate synthase activity"/>
    <property type="evidence" value="ECO:0007669"/>
    <property type="project" value="InterPro"/>
</dbReference>
<evidence type="ECO:0000256" key="20">
    <source>
        <dbReference type="ARBA" id="ARBA00049295"/>
    </source>
</evidence>
<dbReference type="Pfam" id="PF00926">
    <property type="entry name" value="DHBP_synthase"/>
    <property type="match status" value="1"/>
</dbReference>
<comment type="similarity">
    <text evidence="5">In the N-terminal section; belongs to the DHBP synthase family.</text>
</comment>
<keyword evidence="12 22" id="KW-0378">Hydrolase</keyword>
<dbReference type="Gene3D" id="3.90.870.10">
    <property type="entry name" value="DHBP synthase"/>
    <property type="match status" value="1"/>
</dbReference>
<dbReference type="NCBIfam" id="NF006803">
    <property type="entry name" value="PRK09311.1"/>
    <property type="match status" value="1"/>
</dbReference>